<accession>A0AAD9IFA9</accession>
<reference evidence="2" key="1">
    <citation type="submission" date="2021-01" db="EMBL/GenBank/DDBJ databases">
        <authorList>
            <person name="Eckstrom K.M.E."/>
        </authorList>
    </citation>
    <scope>NUCLEOTIDE SEQUENCE</scope>
    <source>
        <strain evidence="2">UVCC 0001</strain>
    </source>
</reference>
<evidence type="ECO:0000259" key="1">
    <source>
        <dbReference type="Pfam" id="PF23602"/>
    </source>
</evidence>
<name>A0AAD9IFA9_PROWI</name>
<evidence type="ECO:0000313" key="2">
    <source>
        <dbReference type="EMBL" id="KAK2076483.1"/>
    </source>
</evidence>
<protein>
    <recommendedName>
        <fullName evidence="1">Dynein axonemal assembly factor 11-like CS domain-containing protein</fullName>
    </recommendedName>
</protein>
<evidence type="ECO:0000313" key="3">
    <source>
        <dbReference type="Proteomes" id="UP001255856"/>
    </source>
</evidence>
<sequence>MEIELPLSIASQDIDLDVQPCFVRLLAEGHLLQVLFPEEVCADRATAQRSKASGRLVLSLPKRQARAFKRCGGPSTKHRDLPRRSVCCVAAGDPGAAPALVD</sequence>
<dbReference type="Proteomes" id="UP001255856">
    <property type="component" value="Unassembled WGS sequence"/>
</dbReference>
<dbReference type="EMBL" id="JASFZW010000010">
    <property type="protein sequence ID" value="KAK2076483.1"/>
    <property type="molecule type" value="Genomic_DNA"/>
</dbReference>
<dbReference type="InterPro" id="IPR056496">
    <property type="entry name" value="CS_DNAAF11_C"/>
</dbReference>
<dbReference type="Pfam" id="PF23602">
    <property type="entry name" value="CS_DNAAF11_C"/>
    <property type="match status" value="1"/>
</dbReference>
<keyword evidence="3" id="KW-1185">Reference proteome</keyword>
<dbReference type="AlphaFoldDB" id="A0AAD9IFA9"/>
<organism evidence="2 3">
    <name type="scientific">Prototheca wickerhamii</name>
    <dbReference type="NCBI Taxonomy" id="3111"/>
    <lineage>
        <taxon>Eukaryota</taxon>
        <taxon>Viridiplantae</taxon>
        <taxon>Chlorophyta</taxon>
        <taxon>core chlorophytes</taxon>
        <taxon>Trebouxiophyceae</taxon>
        <taxon>Chlorellales</taxon>
        <taxon>Chlorellaceae</taxon>
        <taxon>Prototheca</taxon>
    </lineage>
</organism>
<comment type="caution">
    <text evidence="2">The sequence shown here is derived from an EMBL/GenBank/DDBJ whole genome shotgun (WGS) entry which is preliminary data.</text>
</comment>
<gene>
    <name evidence="2" type="ORF">QBZ16_001009</name>
</gene>
<feature type="domain" description="Dynein axonemal assembly factor 11-like CS" evidence="1">
    <location>
        <begin position="11"/>
        <end position="62"/>
    </location>
</feature>
<proteinExistence type="predicted"/>